<name>A0A382S1Y4_9ZZZZ</name>
<reference evidence="2" key="1">
    <citation type="submission" date="2018-05" db="EMBL/GenBank/DDBJ databases">
        <authorList>
            <person name="Lanie J.A."/>
            <person name="Ng W.-L."/>
            <person name="Kazmierczak K.M."/>
            <person name="Andrzejewski T.M."/>
            <person name="Davidsen T.M."/>
            <person name="Wayne K.J."/>
            <person name="Tettelin H."/>
            <person name="Glass J.I."/>
            <person name="Rusch D."/>
            <person name="Podicherti R."/>
            <person name="Tsui H.-C.T."/>
            <person name="Winkler M.E."/>
        </authorList>
    </citation>
    <scope>NUCLEOTIDE SEQUENCE</scope>
</reference>
<accession>A0A382S1Y4</accession>
<dbReference type="Gene3D" id="2.40.240.20">
    <property type="entry name" value="Hypothetical PUA domain-like, domain 1"/>
    <property type="match status" value="1"/>
</dbReference>
<sequence length="67" mass="7712">MRVTRLHYEGNLTPESTVVLPKESAHYLINVLRLNSGDTVYLFNEQFGEFIGRIEKATMQDVTIIIE</sequence>
<gene>
    <name evidence="2" type="ORF">METZ01_LOCUS355805</name>
</gene>
<feature type="domain" description="Ribosomal RNA small subunit methyltransferase E PUA-like" evidence="1">
    <location>
        <begin position="20"/>
        <end position="66"/>
    </location>
</feature>
<proteinExistence type="predicted"/>
<dbReference type="SUPFAM" id="SSF88697">
    <property type="entry name" value="PUA domain-like"/>
    <property type="match status" value="1"/>
</dbReference>
<evidence type="ECO:0000259" key="1">
    <source>
        <dbReference type="Pfam" id="PF20260"/>
    </source>
</evidence>
<protein>
    <recommendedName>
        <fullName evidence="1">Ribosomal RNA small subunit methyltransferase E PUA-like domain-containing protein</fullName>
    </recommendedName>
</protein>
<dbReference type="EMBL" id="UINC01125252">
    <property type="protein sequence ID" value="SVD02951.1"/>
    <property type="molecule type" value="Genomic_DNA"/>
</dbReference>
<dbReference type="AlphaFoldDB" id="A0A382S1Y4"/>
<dbReference type="InterPro" id="IPR015947">
    <property type="entry name" value="PUA-like_sf"/>
</dbReference>
<dbReference type="Pfam" id="PF20260">
    <property type="entry name" value="PUA_4"/>
    <property type="match status" value="1"/>
</dbReference>
<feature type="non-terminal residue" evidence="2">
    <location>
        <position position="67"/>
    </location>
</feature>
<evidence type="ECO:0000313" key="2">
    <source>
        <dbReference type="EMBL" id="SVD02951.1"/>
    </source>
</evidence>
<organism evidence="2">
    <name type="scientific">marine metagenome</name>
    <dbReference type="NCBI Taxonomy" id="408172"/>
    <lineage>
        <taxon>unclassified sequences</taxon>
        <taxon>metagenomes</taxon>
        <taxon>ecological metagenomes</taxon>
    </lineage>
</organism>
<dbReference type="InterPro" id="IPR046887">
    <property type="entry name" value="RsmE_PUA-like"/>
</dbReference>